<dbReference type="Gene3D" id="3.40.50.150">
    <property type="entry name" value="Vaccinia Virus protein VP39"/>
    <property type="match status" value="1"/>
</dbReference>
<dbReference type="GO" id="GO:0005737">
    <property type="term" value="C:cytoplasm"/>
    <property type="evidence" value="ECO:0007669"/>
    <property type="project" value="TreeGrafter"/>
</dbReference>
<evidence type="ECO:0000256" key="1">
    <source>
        <dbReference type="SAM" id="SignalP"/>
    </source>
</evidence>
<dbReference type="Proteomes" id="UP000663826">
    <property type="component" value="Unassembled WGS sequence"/>
</dbReference>
<dbReference type="PANTHER" id="PTHR14614">
    <property type="entry name" value="HEPATOCELLULAR CARCINOMA-ASSOCIATED ANTIGEN"/>
    <property type="match status" value="1"/>
</dbReference>
<proteinExistence type="predicted"/>
<dbReference type="AlphaFoldDB" id="A0A8H3ATE7"/>
<dbReference type="Pfam" id="PF10294">
    <property type="entry name" value="Methyltransf_16"/>
    <property type="match status" value="1"/>
</dbReference>
<dbReference type="SUPFAM" id="SSF53335">
    <property type="entry name" value="S-adenosyl-L-methionine-dependent methyltransferases"/>
    <property type="match status" value="1"/>
</dbReference>
<dbReference type="InterPro" id="IPR019410">
    <property type="entry name" value="Methyltransf_16"/>
</dbReference>
<dbReference type="OrthoDB" id="3160283at2759"/>
<dbReference type="GO" id="GO:0008757">
    <property type="term" value="F:S-adenosylmethionine-dependent methyltransferase activity"/>
    <property type="evidence" value="ECO:0007669"/>
    <property type="project" value="UniProtKB-ARBA"/>
</dbReference>
<dbReference type="EMBL" id="CAJMWQ010001128">
    <property type="protein sequence ID" value="CAE6436652.1"/>
    <property type="molecule type" value="Genomic_DNA"/>
</dbReference>
<sequence>MFSGPSTCFWNAAIVLADFLDLNSSELCRNKVILELGAGGGLPSLVAALCGAHQVRHFQARPKQVLRYGKCIQVVITDYPDAPLLDNITRNVDHNIPSAIRPNVKIQRGSVSKGYVWGTNPEKLFQSFDRAIPAGDSSVDARVTEKNAFDVIILSDLIFNHSQVGNTHAHSPAFQGTTRLIVAYCCISIFSIQLSWIHVRPPFDRPG</sequence>
<accession>A0A8H3ATE7</accession>
<evidence type="ECO:0000313" key="2">
    <source>
        <dbReference type="EMBL" id="CAE6436652.1"/>
    </source>
</evidence>
<evidence type="ECO:0000313" key="3">
    <source>
        <dbReference type="Proteomes" id="UP000663826"/>
    </source>
</evidence>
<gene>
    <name evidence="2" type="ORF">RDB_LOCUS65344</name>
</gene>
<organism evidence="2 3">
    <name type="scientific">Rhizoctonia solani</name>
    <dbReference type="NCBI Taxonomy" id="456999"/>
    <lineage>
        <taxon>Eukaryota</taxon>
        <taxon>Fungi</taxon>
        <taxon>Dikarya</taxon>
        <taxon>Basidiomycota</taxon>
        <taxon>Agaricomycotina</taxon>
        <taxon>Agaricomycetes</taxon>
        <taxon>Cantharellales</taxon>
        <taxon>Ceratobasidiaceae</taxon>
        <taxon>Rhizoctonia</taxon>
    </lineage>
</organism>
<name>A0A8H3ATE7_9AGAM</name>
<feature type="chain" id="PRO_5034155960" evidence="1">
    <location>
        <begin position="18"/>
        <end position="207"/>
    </location>
</feature>
<keyword evidence="1" id="KW-0732">Signal</keyword>
<dbReference type="PANTHER" id="PTHR14614:SF10">
    <property type="entry name" value="PROTEIN N-TERMINAL AND LYSINE N-METHYLTRANSFERASE EFM7"/>
    <property type="match status" value="1"/>
</dbReference>
<feature type="signal peptide" evidence="1">
    <location>
        <begin position="1"/>
        <end position="17"/>
    </location>
</feature>
<comment type="caution">
    <text evidence="2">The sequence shown here is derived from an EMBL/GenBank/DDBJ whole genome shotgun (WGS) entry which is preliminary data.</text>
</comment>
<reference evidence="2" key="1">
    <citation type="submission" date="2021-01" db="EMBL/GenBank/DDBJ databases">
        <authorList>
            <person name="Kaushik A."/>
        </authorList>
    </citation>
    <scope>NUCLEOTIDE SEQUENCE</scope>
    <source>
        <strain evidence="2">AG1-1B</strain>
    </source>
</reference>
<protein>
    <submittedName>
        <fullName evidence="2">Uncharacterized protein</fullName>
    </submittedName>
</protein>
<dbReference type="InterPro" id="IPR029063">
    <property type="entry name" value="SAM-dependent_MTases_sf"/>
</dbReference>